<evidence type="ECO:0000313" key="11">
    <source>
        <dbReference type="Proteomes" id="UP000001593"/>
    </source>
</evidence>
<keyword evidence="11" id="KW-1185">Reference proteome</keyword>
<dbReference type="GO" id="GO:0007602">
    <property type="term" value="P:phototransduction"/>
    <property type="evidence" value="ECO:0000318"/>
    <property type="project" value="GO_Central"/>
</dbReference>
<evidence type="ECO:0000256" key="6">
    <source>
        <dbReference type="ARBA" id="ARBA00023170"/>
    </source>
</evidence>
<feature type="transmembrane region" description="Helical" evidence="8">
    <location>
        <begin position="95"/>
        <end position="117"/>
    </location>
</feature>
<dbReference type="GO" id="GO:0005886">
    <property type="term" value="C:plasma membrane"/>
    <property type="evidence" value="ECO:0000318"/>
    <property type="project" value="GO_Central"/>
</dbReference>
<evidence type="ECO:0000256" key="7">
    <source>
        <dbReference type="ARBA" id="ARBA00023224"/>
    </source>
</evidence>
<dbReference type="InterPro" id="IPR050125">
    <property type="entry name" value="GPCR_opsins"/>
</dbReference>
<comment type="subcellular location">
    <subcellularLocation>
        <location evidence="1">Membrane</location>
        <topology evidence="1">Multi-pass membrane protein</topology>
    </subcellularLocation>
</comment>
<keyword evidence="6" id="KW-0675">Receptor</keyword>
<keyword evidence="5 8" id="KW-0472">Membrane</keyword>
<dbReference type="InParanoid" id="A7S4B1"/>
<dbReference type="PANTHER" id="PTHR24240">
    <property type="entry name" value="OPSIN"/>
    <property type="match status" value="1"/>
</dbReference>
<dbReference type="PROSITE" id="PS50262">
    <property type="entry name" value="G_PROTEIN_RECEP_F1_2"/>
    <property type="match status" value="1"/>
</dbReference>
<dbReference type="OMA" id="TECSIDW"/>
<keyword evidence="2 8" id="KW-0812">Transmembrane</keyword>
<name>A7S4B1_NEMVE</name>
<evidence type="ECO:0000256" key="8">
    <source>
        <dbReference type="SAM" id="Phobius"/>
    </source>
</evidence>
<dbReference type="GO" id="GO:0007186">
    <property type="term" value="P:G protein-coupled receptor signaling pathway"/>
    <property type="evidence" value="ECO:0000318"/>
    <property type="project" value="GO_Central"/>
</dbReference>
<dbReference type="PhylomeDB" id="A7S4B1"/>
<dbReference type="SUPFAM" id="SSF81321">
    <property type="entry name" value="Family A G protein-coupled receptor-like"/>
    <property type="match status" value="1"/>
</dbReference>
<feature type="transmembrane region" description="Helical" evidence="8">
    <location>
        <begin position="54"/>
        <end position="75"/>
    </location>
</feature>
<evidence type="ECO:0000256" key="5">
    <source>
        <dbReference type="ARBA" id="ARBA00023136"/>
    </source>
</evidence>
<keyword evidence="4" id="KW-0297">G-protein coupled receptor</keyword>
<evidence type="ECO:0000313" key="10">
    <source>
        <dbReference type="EMBL" id="EDO41487.1"/>
    </source>
</evidence>
<evidence type="ECO:0000256" key="3">
    <source>
        <dbReference type="ARBA" id="ARBA00022989"/>
    </source>
</evidence>
<dbReference type="InterPro" id="IPR017452">
    <property type="entry name" value="GPCR_Rhodpsn_7TM"/>
</dbReference>
<sequence length="166" mass="18964">MVRALCQYYGFTNTTLSFNSMLNLTAQPVACALSIKRKIVHHRIQRRRLIRTSVFIWLTAILWGAFPFFGWSNFVPESKQKVCAVDWGSSKPLDIIYIVCILLLFYVIPIAVTVISYSSIFRDMSDMTKNARVRWGCDSFLTRSTSLGKVRVARQAFAMTTGFIIC</sequence>
<dbReference type="AlphaFoldDB" id="A7S4B1"/>
<evidence type="ECO:0000259" key="9">
    <source>
        <dbReference type="PROSITE" id="PS50262"/>
    </source>
</evidence>
<evidence type="ECO:0000256" key="4">
    <source>
        <dbReference type="ARBA" id="ARBA00023040"/>
    </source>
</evidence>
<dbReference type="HOGENOM" id="CLU_1604669_0_0_1"/>
<dbReference type="Pfam" id="PF00001">
    <property type="entry name" value="7tm_1"/>
    <property type="match status" value="1"/>
</dbReference>
<dbReference type="STRING" id="45351.A7S4B1"/>
<protein>
    <recommendedName>
        <fullName evidence="9">G-protein coupled receptors family 1 profile domain-containing protein</fullName>
    </recommendedName>
</protein>
<evidence type="ECO:0000256" key="1">
    <source>
        <dbReference type="ARBA" id="ARBA00004141"/>
    </source>
</evidence>
<reference evidence="10 11" key="1">
    <citation type="journal article" date="2007" name="Science">
        <title>Sea anemone genome reveals ancestral eumetazoan gene repertoire and genomic organization.</title>
        <authorList>
            <person name="Putnam N.H."/>
            <person name="Srivastava M."/>
            <person name="Hellsten U."/>
            <person name="Dirks B."/>
            <person name="Chapman J."/>
            <person name="Salamov A."/>
            <person name="Terry A."/>
            <person name="Shapiro H."/>
            <person name="Lindquist E."/>
            <person name="Kapitonov V.V."/>
            <person name="Jurka J."/>
            <person name="Genikhovich G."/>
            <person name="Grigoriev I.V."/>
            <person name="Lucas S.M."/>
            <person name="Steele R.E."/>
            <person name="Finnerty J.R."/>
            <person name="Technau U."/>
            <person name="Martindale M.Q."/>
            <person name="Rokhsar D.S."/>
        </authorList>
    </citation>
    <scope>NUCLEOTIDE SEQUENCE [LARGE SCALE GENOMIC DNA]</scope>
    <source>
        <strain evidence="11">CH2 X CH6</strain>
    </source>
</reference>
<dbReference type="GO" id="GO:0071482">
    <property type="term" value="P:cellular response to light stimulus"/>
    <property type="evidence" value="ECO:0000318"/>
    <property type="project" value="GO_Central"/>
</dbReference>
<keyword evidence="3 8" id="KW-1133">Transmembrane helix</keyword>
<dbReference type="GO" id="GO:0008020">
    <property type="term" value="F:G protein-coupled photoreceptor activity"/>
    <property type="evidence" value="ECO:0000318"/>
    <property type="project" value="GO_Central"/>
</dbReference>
<keyword evidence="7" id="KW-0807">Transducer</keyword>
<dbReference type="InterPro" id="IPR000276">
    <property type="entry name" value="GPCR_Rhodpsn"/>
</dbReference>
<proteinExistence type="predicted"/>
<evidence type="ECO:0000256" key="2">
    <source>
        <dbReference type="ARBA" id="ARBA00022692"/>
    </source>
</evidence>
<dbReference type="EMBL" id="DS469577">
    <property type="protein sequence ID" value="EDO41487.1"/>
    <property type="molecule type" value="Genomic_DNA"/>
</dbReference>
<gene>
    <name evidence="10" type="ORF">NEMVEDRAFT_v1g206594</name>
</gene>
<organism evidence="10 11">
    <name type="scientific">Nematostella vectensis</name>
    <name type="common">Starlet sea anemone</name>
    <dbReference type="NCBI Taxonomy" id="45351"/>
    <lineage>
        <taxon>Eukaryota</taxon>
        <taxon>Metazoa</taxon>
        <taxon>Cnidaria</taxon>
        <taxon>Anthozoa</taxon>
        <taxon>Hexacorallia</taxon>
        <taxon>Actiniaria</taxon>
        <taxon>Edwardsiidae</taxon>
        <taxon>Nematostella</taxon>
    </lineage>
</organism>
<accession>A7S4B1</accession>
<feature type="domain" description="G-protein coupled receptors family 1 profile" evidence="9">
    <location>
        <begin position="1"/>
        <end position="166"/>
    </location>
</feature>
<dbReference type="Proteomes" id="UP000001593">
    <property type="component" value="Unassembled WGS sequence"/>
</dbReference>
<dbReference type="Gene3D" id="1.20.1070.10">
    <property type="entry name" value="Rhodopsin 7-helix transmembrane proteins"/>
    <property type="match status" value="1"/>
</dbReference>